<dbReference type="GO" id="GO:0008168">
    <property type="term" value="F:methyltransferase activity"/>
    <property type="evidence" value="ECO:0007669"/>
    <property type="project" value="UniProtKB-KW"/>
</dbReference>
<feature type="transmembrane region" description="Helical" evidence="1">
    <location>
        <begin position="12"/>
        <end position="38"/>
    </location>
</feature>
<accession>A0A923MK75</accession>
<organism evidence="3 4">
    <name type="scientific">Dysosmobacter segnis</name>
    <dbReference type="NCBI Taxonomy" id="2763042"/>
    <lineage>
        <taxon>Bacteria</taxon>
        <taxon>Bacillati</taxon>
        <taxon>Bacillota</taxon>
        <taxon>Clostridia</taxon>
        <taxon>Eubacteriales</taxon>
        <taxon>Oscillospiraceae</taxon>
        <taxon>Dysosmobacter</taxon>
    </lineage>
</organism>
<evidence type="ECO:0000256" key="1">
    <source>
        <dbReference type="SAM" id="Phobius"/>
    </source>
</evidence>
<dbReference type="PANTHER" id="PTHR45277">
    <property type="entry name" value="EXPRESSED PROTEIN"/>
    <property type="match status" value="1"/>
</dbReference>
<keyword evidence="1" id="KW-0472">Membrane</keyword>
<keyword evidence="3" id="KW-0489">Methyltransferase</keyword>
<sequence length="263" mass="28781">MKPDYKNWIPKGMLFSLIAGTMLSLALLLVFGVFGIGVSGKLRIVLSVVFGIAFVVCAKYTVWCVYAYRSFSYDGERKLSKQLIDGTAEQITLPEGGVGLDIGCGSGALTIACAKRNPQGKMVGIDRWGKEYASFSLPLCEKNAAAAGVKNASFRRGNAVKLDFPDESFDAVTSNYVYHNITGADKQALLLETLRVLKKGGTYAIHDLMSPGRYGDMQAFVQKLRDMGYERVELIDTTDGSFMTPKEAKRLMLRGSTLLLGRK</sequence>
<proteinExistence type="predicted"/>
<dbReference type="AlphaFoldDB" id="A0A923MK75"/>
<evidence type="ECO:0000313" key="4">
    <source>
        <dbReference type="Proteomes" id="UP000620327"/>
    </source>
</evidence>
<feature type="transmembrane region" description="Helical" evidence="1">
    <location>
        <begin position="44"/>
        <end position="68"/>
    </location>
</feature>
<keyword evidence="4" id="KW-1185">Reference proteome</keyword>
<dbReference type="GO" id="GO:0032259">
    <property type="term" value="P:methylation"/>
    <property type="evidence" value="ECO:0007669"/>
    <property type="project" value="UniProtKB-KW"/>
</dbReference>
<dbReference type="SUPFAM" id="SSF53335">
    <property type="entry name" value="S-adenosyl-L-methionine-dependent methyltransferases"/>
    <property type="match status" value="1"/>
</dbReference>
<dbReference type="Pfam" id="PF13847">
    <property type="entry name" value="Methyltransf_31"/>
    <property type="match status" value="1"/>
</dbReference>
<dbReference type="PANTHER" id="PTHR45277:SF1">
    <property type="entry name" value="EXPRESSED PROTEIN"/>
    <property type="match status" value="1"/>
</dbReference>
<dbReference type="EMBL" id="JACOQI010000009">
    <property type="protein sequence ID" value="MBC5770714.1"/>
    <property type="molecule type" value="Genomic_DNA"/>
</dbReference>
<evidence type="ECO:0000313" key="3">
    <source>
        <dbReference type="EMBL" id="MBC5770714.1"/>
    </source>
</evidence>
<evidence type="ECO:0000259" key="2">
    <source>
        <dbReference type="Pfam" id="PF13847"/>
    </source>
</evidence>
<keyword evidence="1" id="KW-0812">Transmembrane</keyword>
<dbReference type="InterPro" id="IPR029063">
    <property type="entry name" value="SAM-dependent_MTases_sf"/>
</dbReference>
<dbReference type="InterPro" id="IPR025714">
    <property type="entry name" value="Methyltranfer_dom"/>
</dbReference>
<dbReference type="RefSeq" id="WP_187014960.1">
    <property type="nucleotide sequence ID" value="NZ_JACOQI010000009.1"/>
</dbReference>
<comment type="caution">
    <text evidence="3">The sequence shown here is derived from an EMBL/GenBank/DDBJ whole genome shotgun (WGS) entry which is preliminary data.</text>
</comment>
<dbReference type="CDD" id="cd02440">
    <property type="entry name" value="AdoMet_MTases"/>
    <property type="match status" value="1"/>
</dbReference>
<gene>
    <name evidence="3" type="ORF">H8Z83_10340</name>
</gene>
<reference evidence="3" key="1">
    <citation type="submission" date="2020-08" db="EMBL/GenBank/DDBJ databases">
        <title>Genome public.</title>
        <authorList>
            <person name="Liu C."/>
            <person name="Sun Q."/>
        </authorList>
    </citation>
    <scope>NUCLEOTIDE SEQUENCE</scope>
    <source>
        <strain evidence="3">BX15</strain>
    </source>
</reference>
<name>A0A923MK75_9FIRM</name>
<protein>
    <submittedName>
        <fullName evidence="3">Class I SAM-dependent methyltransferase</fullName>
    </submittedName>
</protein>
<dbReference type="Gene3D" id="3.40.50.150">
    <property type="entry name" value="Vaccinia Virus protein VP39"/>
    <property type="match status" value="1"/>
</dbReference>
<keyword evidence="1" id="KW-1133">Transmembrane helix</keyword>
<dbReference type="Proteomes" id="UP000620327">
    <property type="component" value="Unassembled WGS sequence"/>
</dbReference>
<keyword evidence="3" id="KW-0808">Transferase</keyword>
<feature type="domain" description="Methyltransferase" evidence="2">
    <location>
        <begin position="99"/>
        <end position="209"/>
    </location>
</feature>